<sequence>MNTTTCSEQQVMSSLQQNDPLIWRKISRDPKLENELRIGLAGLLAAPPGQRQQELNTFEQTLGHQQWRGISDDIMDSSSGPVGRAVNNCHNF</sequence>
<organism evidence="1 2">
    <name type="scientific">Mycobacteroides immunogenum</name>
    <dbReference type="NCBI Taxonomy" id="83262"/>
    <lineage>
        <taxon>Bacteria</taxon>
        <taxon>Bacillati</taxon>
        <taxon>Actinomycetota</taxon>
        <taxon>Actinomycetes</taxon>
        <taxon>Mycobacteriales</taxon>
        <taxon>Mycobacteriaceae</taxon>
        <taxon>Mycobacteroides</taxon>
    </lineage>
</organism>
<dbReference type="OrthoDB" id="4763845at2"/>
<dbReference type="RefSeq" id="WP_054491374.1">
    <property type="nucleotide sequence ID" value="NZ_CP011530.1"/>
</dbReference>
<dbReference type="Proteomes" id="UP000037843">
    <property type="component" value="Unassembled WGS sequence"/>
</dbReference>
<comment type="caution">
    <text evidence="1">The sequence shown here is derived from an EMBL/GenBank/DDBJ whole genome shotgun (WGS) entry which is preliminary data.</text>
</comment>
<name>A0A7V8RV95_9MYCO</name>
<protein>
    <submittedName>
        <fullName evidence="1">Uncharacterized protein</fullName>
    </submittedName>
</protein>
<proteinExistence type="predicted"/>
<dbReference type="EMBL" id="LJFO01000012">
    <property type="protein sequence ID" value="KPG06883.1"/>
    <property type="molecule type" value="Genomic_DNA"/>
</dbReference>
<accession>A0A7V8RV95</accession>
<dbReference type="GeneID" id="45764913"/>
<evidence type="ECO:0000313" key="2">
    <source>
        <dbReference type="Proteomes" id="UP000037843"/>
    </source>
</evidence>
<evidence type="ECO:0000313" key="1">
    <source>
        <dbReference type="EMBL" id="KPG06883.1"/>
    </source>
</evidence>
<dbReference type="AlphaFoldDB" id="A0A7V8RV95"/>
<reference evidence="1 2" key="1">
    <citation type="submission" date="2015-09" db="EMBL/GenBank/DDBJ databases">
        <title>Genome Sequences of Mycobacterium immunogenum Isolates, Recuperated from a Chloraminated Drinking Water Distribution System Simulator Subjected to Episodes of Nitrification.</title>
        <authorList>
            <person name="Gomez-Alvarez V."/>
            <person name="Revetta R.P."/>
        </authorList>
    </citation>
    <scope>NUCLEOTIDE SEQUENCE [LARGE SCALE GENOMIC DNA]</scope>
    <source>
        <strain evidence="1 2">H008</strain>
    </source>
</reference>
<gene>
    <name evidence="1" type="ORF">AN908_19940</name>
</gene>